<evidence type="ECO:0000256" key="4">
    <source>
        <dbReference type="SAM" id="MobiDB-lite"/>
    </source>
</evidence>
<dbReference type="Pfam" id="PF08312">
    <property type="entry name" value="cwf21"/>
    <property type="match status" value="1"/>
</dbReference>
<feature type="region of interest" description="Disordered" evidence="4">
    <location>
        <begin position="942"/>
        <end position="971"/>
    </location>
</feature>
<dbReference type="InterPro" id="IPR013170">
    <property type="entry name" value="mRNA_splic_Cwf21_dom"/>
</dbReference>
<dbReference type="Gene3D" id="1.10.357.70">
    <property type="entry name" value="Exocyst complex component Sec6, C-terminal domain"/>
    <property type="match status" value="1"/>
</dbReference>
<feature type="compositionally biased region" description="Acidic residues" evidence="4">
    <location>
        <begin position="1156"/>
        <end position="1170"/>
    </location>
</feature>
<proteinExistence type="inferred from homology"/>
<dbReference type="GO" id="GO:0005634">
    <property type="term" value="C:nucleus"/>
    <property type="evidence" value="ECO:0007669"/>
    <property type="project" value="UniProtKB-ARBA"/>
</dbReference>
<dbReference type="GO" id="GO:0000149">
    <property type="term" value="F:SNARE binding"/>
    <property type="evidence" value="ECO:0007669"/>
    <property type="project" value="TreeGrafter"/>
</dbReference>
<dbReference type="GO" id="GO:0000145">
    <property type="term" value="C:exocyst"/>
    <property type="evidence" value="ECO:0007669"/>
    <property type="project" value="InterPro"/>
</dbReference>
<dbReference type="PANTHER" id="PTHR21292">
    <property type="entry name" value="EXOCYST COMPLEX COMPONENT SEC6-RELATED"/>
    <property type="match status" value="1"/>
</dbReference>
<dbReference type="CDD" id="cd21373">
    <property type="entry name" value="cwf21_SRRM2-like"/>
    <property type="match status" value="1"/>
</dbReference>
<evidence type="ECO:0000256" key="1">
    <source>
        <dbReference type="ARBA" id="ARBA00009447"/>
    </source>
</evidence>
<feature type="compositionally biased region" description="Basic and acidic residues" evidence="4">
    <location>
        <begin position="1231"/>
        <end position="1273"/>
    </location>
</feature>
<comment type="similarity">
    <text evidence="1">Belongs to the SEC6 family.</text>
</comment>
<comment type="caution">
    <text evidence="6">The sequence shown here is derived from an EMBL/GenBank/DDBJ whole genome shotgun (WGS) entry which is preliminary data.</text>
</comment>
<dbReference type="Proteomes" id="UP000054783">
    <property type="component" value="Unassembled WGS sequence"/>
</dbReference>
<feature type="compositionally biased region" description="Low complexity" evidence="4">
    <location>
        <begin position="958"/>
        <end position="971"/>
    </location>
</feature>
<dbReference type="Gene3D" id="1.10.357.50">
    <property type="match status" value="1"/>
</dbReference>
<feature type="domain" description="CWF21" evidence="5">
    <location>
        <begin position="828"/>
        <end position="873"/>
    </location>
</feature>
<dbReference type="STRING" id="990121.A0A0V1A0E8"/>
<keyword evidence="7" id="KW-1185">Reference proteome</keyword>
<keyword evidence="3" id="KW-0268">Exocytosis</keyword>
<dbReference type="OrthoDB" id="10047020at2759"/>
<dbReference type="Pfam" id="PF06046">
    <property type="entry name" value="Sec6"/>
    <property type="match status" value="1"/>
</dbReference>
<dbReference type="SMART" id="SM01115">
    <property type="entry name" value="cwf21"/>
    <property type="match status" value="1"/>
</dbReference>
<sequence length="1321" mass="152709">MDMPALEEEAFSAAVKQVAAMLRRPDQLEKLSHYKQRALRKKAAVEAMLKTAVHSQLENVRTGLNQLQLISKDVATIQKCSIQIIKELDEIPALKKKLQILHEENRKHIQCSTAIENLKAIYEIQETVDQTYELINTGKLLHAHQNLMELENARDNVMFEVFKTKAESLYDQKILADYFCELFKLADELSKQLWYIIGRTLEAVRGTDPGPQQLVTSLRIIEREERIDEFCLQRKKDTGFMPVGRPRQWRTKCFDVLTNMVNQRIEGNQLEDRILHKEWLARYLELIRMTVVQDLRVVKSGCTPCFPPEYHIFDRVLFMYHTSISNRLREIAADSLEKNELIQLLSWLRIYSGKDMLGHVALGIDAQKLIADHPLLPRKTVTELLNRFIEITKNDLQDWLGRTLVQEKDDWYKGASPETDCYNQYYTPLASILFQMIDDQVQLGKEMGSETIPNILFVCVEEMLTFTNQYKEAFQAFYNKHFEDRSRFRYFTQTMVSIANVCLICVESSEKLKTNVRLSVQWESPQTSSTQVASPRPQSMRADLLQNIEQLKDRWNLNSQIAVKCLLSEVVTDITPQLALILSSKWLGTLSAVDTICFTIEDYYQDHCHLKASLLNSLLMELQIRVVQEYMKAFEARRLTFQNYEERKAASDQLCKEAERMKELFSRLIKQEDDSSEEFETVTSVLLAVAEVMSLRDKSLLALEVSSFVQKYPNISVEQLSGLIQMREDVGRSEARQLAQEITAQNKLRPKLQGKIANKYICALYFIFTCIMYNGIGLQTARGSGTSGYVQKNLAHVVVSKDKQQYRNEDDIKRLESKVTRKPNKELILHERKRKIELKCLEMQDLMTEQNYPEEEIQEKVDKYRALLRKKLEEEGDVDDDEEANEKKAKDSHIMAQMMQEKNDRIRRALNIKKDYVSGAAFKFNEKKAEVASLNKNLLQRPAAEVEKKEEADEETSESSSTSSYSSSSSSTYGFIPSPKNVQLPMCLICEKVFSNEAMKPSRLLEHWRKVHEDKAKKDFHFETFNFQSFKFHARPTLTTMFSSAARQESDGMKASYNISLLIAKTGKPHTIGEELILPAVSEVLHTVLHKPATDIIKKIPLSNTTVQRRIDEMATDVENTLYNYFRTVQFSLKQDESTLLGNDAVLLAYKKISEDSDTSADSSDSDEESSSSTSTVSSDSSREVKQKTSKRAFRGEPSKRDGKRRRRESSDRERSSRKGRSKSPRKVSKHRDSSSKISKSKDSESYRKRRSEKNDDDHLSKERRKETKSRNDCKKRRHKSESSGRSSSSSPRARRHHSKHDERNGSRKSKEKHRKETKHR</sequence>
<evidence type="ECO:0000313" key="6">
    <source>
        <dbReference type="EMBL" id="KRY18225.1"/>
    </source>
</evidence>
<evidence type="ECO:0000256" key="3">
    <source>
        <dbReference type="ARBA" id="ARBA00022483"/>
    </source>
</evidence>
<feature type="compositionally biased region" description="Basic residues" evidence="4">
    <location>
        <begin position="1307"/>
        <end position="1321"/>
    </location>
</feature>
<keyword evidence="2" id="KW-0813">Transport</keyword>
<feature type="region of interest" description="Disordered" evidence="4">
    <location>
        <begin position="874"/>
        <end position="893"/>
    </location>
</feature>
<evidence type="ECO:0000256" key="2">
    <source>
        <dbReference type="ARBA" id="ARBA00022448"/>
    </source>
</evidence>
<protein>
    <submittedName>
        <fullName evidence="6">Exocyst complex component 3</fullName>
    </submittedName>
</protein>
<name>A0A0V1A0E8_9BILA</name>
<feature type="compositionally biased region" description="Low complexity" evidence="4">
    <location>
        <begin position="1171"/>
        <end position="1180"/>
    </location>
</feature>
<feature type="compositionally biased region" description="Basic residues" evidence="4">
    <location>
        <begin position="1218"/>
        <end position="1230"/>
    </location>
</feature>
<dbReference type="GO" id="GO:0051601">
    <property type="term" value="P:exocyst localization"/>
    <property type="evidence" value="ECO:0007669"/>
    <property type="project" value="TreeGrafter"/>
</dbReference>
<dbReference type="EMBL" id="JYDQ01000049">
    <property type="protein sequence ID" value="KRY18225.1"/>
    <property type="molecule type" value="Genomic_DNA"/>
</dbReference>
<feature type="region of interest" description="Disordered" evidence="4">
    <location>
        <begin position="1156"/>
        <end position="1321"/>
    </location>
</feature>
<feature type="compositionally biased region" description="Acidic residues" evidence="4">
    <location>
        <begin position="874"/>
        <end position="884"/>
    </location>
</feature>
<evidence type="ECO:0000259" key="5">
    <source>
        <dbReference type="SMART" id="SM01115"/>
    </source>
</evidence>
<dbReference type="GO" id="GO:0006887">
    <property type="term" value="P:exocytosis"/>
    <property type="evidence" value="ECO:0007669"/>
    <property type="project" value="UniProtKB-KW"/>
</dbReference>
<organism evidence="6 7">
    <name type="scientific">Trichinella patagoniensis</name>
    <dbReference type="NCBI Taxonomy" id="990121"/>
    <lineage>
        <taxon>Eukaryota</taxon>
        <taxon>Metazoa</taxon>
        <taxon>Ecdysozoa</taxon>
        <taxon>Nematoda</taxon>
        <taxon>Enoplea</taxon>
        <taxon>Dorylaimia</taxon>
        <taxon>Trichinellida</taxon>
        <taxon>Trichinellidae</taxon>
        <taxon>Trichinella</taxon>
    </lineage>
</organism>
<reference evidence="6 7" key="1">
    <citation type="submission" date="2015-01" db="EMBL/GenBank/DDBJ databases">
        <title>Evolution of Trichinella species and genotypes.</title>
        <authorList>
            <person name="Korhonen P.K."/>
            <person name="Edoardo P."/>
            <person name="Giuseppe L.R."/>
            <person name="Gasser R.B."/>
        </authorList>
    </citation>
    <scope>NUCLEOTIDE SEQUENCE [LARGE SCALE GENOMIC DNA]</scope>
    <source>
        <strain evidence="6">ISS2496</strain>
    </source>
</reference>
<gene>
    <name evidence="6" type="primary">sec-6</name>
    <name evidence="6" type="ORF">T12_15389</name>
</gene>
<dbReference type="PANTHER" id="PTHR21292:SF1">
    <property type="entry name" value="EXOCYST COMPLEX COMPONENT 3"/>
    <property type="match status" value="1"/>
</dbReference>
<dbReference type="InterPro" id="IPR010326">
    <property type="entry name" value="EXOC3/Sec6"/>
</dbReference>
<accession>A0A0V1A0E8</accession>
<evidence type="ECO:0000313" key="7">
    <source>
        <dbReference type="Proteomes" id="UP000054783"/>
    </source>
</evidence>
<dbReference type="InterPro" id="IPR042532">
    <property type="entry name" value="EXOC3/Sec6_C"/>
</dbReference>